<proteinExistence type="predicted"/>
<name>A0AAV7BDR9_ENGPU</name>
<sequence length="201" mass="22770">MVNVFLQYSITIPFLIMLTSTSARSCVYNRTAMLKDYENALINNIENVKESLSKNFSHCSNSKKIKVVDVCSNLTKVDEIRHMSKATCLNVSRDIGTFCCQLKNLVYWGCFLKHQLKNLKINGSAEIGELKKRLTTLVRHSNNNLCLKSSNHRTPGRPKPTGSSKRGEKNSERSGDISRLIETLHSYATCWQEFSVSNDCK</sequence>
<evidence type="ECO:0000256" key="1">
    <source>
        <dbReference type="SAM" id="MobiDB-lite"/>
    </source>
</evidence>
<feature type="region of interest" description="Disordered" evidence="1">
    <location>
        <begin position="146"/>
        <end position="175"/>
    </location>
</feature>
<evidence type="ECO:0008006" key="5">
    <source>
        <dbReference type="Google" id="ProtNLM"/>
    </source>
</evidence>
<evidence type="ECO:0000256" key="2">
    <source>
        <dbReference type="SAM" id="SignalP"/>
    </source>
</evidence>
<comment type="caution">
    <text evidence="3">The sequence shown here is derived from an EMBL/GenBank/DDBJ whole genome shotgun (WGS) entry which is preliminary data.</text>
</comment>
<protein>
    <recommendedName>
        <fullName evidence="5">Interleukin-7</fullName>
    </recommendedName>
</protein>
<keyword evidence="2" id="KW-0732">Signal</keyword>
<dbReference type="EMBL" id="WNYA01000005">
    <property type="protein sequence ID" value="KAG8570577.1"/>
    <property type="molecule type" value="Genomic_DNA"/>
</dbReference>
<keyword evidence="4" id="KW-1185">Reference proteome</keyword>
<dbReference type="AlphaFoldDB" id="A0AAV7BDR9"/>
<evidence type="ECO:0000313" key="4">
    <source>
        <dbReference type="Proteomes" id="UP000824782"/>
    </source>
</evidence>
<dbReference type="Proteomes" id="UP000824782">
    <property type="component" value="Unassembled WGS sequence"/>
</dbReference>
<accession>A0AAV7BDR9</accession>
<reference evidence="3" key="1">
    <citation type="thesis" date="2020" institute="ProQuest LLC" country="789 East Eisenhower Parkway, Ann Arbor, MI, USA">
        <title>Comparative Genomics and Chromosome Evolution.</title>
        <authorList>
            <person name="Mudd A.B."/>
        </authorList>
    </citation>
    <scope>NUCLEOTIDE SEQUENCE</scope>
    <source>
        <strain evidence="3">237g6f4</strain>
        <tissue evidence="3">Blood</tissue>
    </source>
</reference>
<feature type="chain" id="PRO_5043764802" description="Interleukin-7" evidence="2">
    <location>
        <begin position="24"/>
        <end position="201"/>
    </location>
</feature>
<organism evidence="3 4">
    <name type="scientific">Engystomops pustulosus</name>
    <name type="common">Tungara frog</name>
    <name type="synonym">Physalaemus pustulosus</name>
    <dbReference type="NCBI Taxonomy" id="76066"/>
    <lineage>
        <taxon>Eukaryota</taxon>
        <taxon>Metazoa</taxon>
        <taxon>Chordata</taxon>
        <taxon>Craniata</taxon>
        <taxon>Vertebrata</taxon>
        <taxon>Euteleostomi</taxon>
        <taxon>Amphibia</taxon>
        <taxon>Batrachia</taxon>
        <taxon>Anura</taxon>
        <taxon>Neobatrachia</taxon>
        <taxon>Hyloidea</taxon>
        <taxon>Leptodactylidae</taxon>
        <taxon>Leiuperinae</taxon>
        <taxon>Engystomops</taxon>
    </lineage>
</organism>
<feature type="compositionally biased region" description="Basic and acidic residues" evidence="1">
    <location>
        <begin position="165"/>
        <end position="175"/>
    </location>
</feature>
<gene>
    <name evidence="3" type="ORF">GDO81_011331</name>
</gene>
<feature type="signal peptide" evidence="2">
    <location>
        <begin position="1"/>
        <end position="23"/>
    </location>
</feature>
<evidence type="ECO:0000313" key="3">
    <source>
        <dbReference type="EMBL" id="KAG8570577.1"/>
    </source>
</evidence>